<sequence length="71" mass="8157">MGSFSIWHWLILALILAAFVWPISRIIAKAGFSRLWVLLIFLPIGNLIGLWLLAFVPWPNQQSTALRARRD</sequence>
<feature type="transmembrane region" description="Helical" evidence="1">
    <location>
        <begin position="6"/>
        <end position="23"/>
    </location>
</feature>
<proteinExistence type="predicted"/>
<gene>
    <name evidence="2" type="ORF">BAU08_05720</name>
</gene>
<dbReference type="AlphaFoldDB" id="A0A193FUN7"/>
<protein>
    <recommendedName>
        <fullName evidence="4">DUF805 domain-containing protein</fullName>
    </recommendedName>
</protein>
<evidence type="ECO:0000256" key="1">
    <source>
        <dbReference type="SAM" id="Phobius"/>
    </source>
</evidence>
<keyword evidence="1" id="KW-0812">Transmembrane</keyword>
<dbReference type="Proteomes" id="UP000092213">
    <property type="component" value="Chromosome"/>
</dbReference>
<feature type="transmembrane region" description="Helical" evidence="1">
    <location>
        <begin position="35"/>
        <end position="56"/>
    </location>
</feature>
<evidence type="ECO:0000313" key="3">
    <source>
        <dbReference type="Proteomes" id="UP000092213"/>
    </source>
</evidence>
<organism evidence="2 3">
    <name type="scientific">Bordetella bronchialis</name>
    <dbReference type="NCBI Taxonomy" id="463025"/>
    <lineage>
        <taxon>Bacteria</taxon>
        <taxon>Pseudomonadati</taxon>
        <taxon>Pseudomonadota</taxon>
        <taxon>Betaproteobacteria</taxon>
        <taxon>Burkholderiales</taxon>
        <taxon>Alcaligenaceae</taxon>
        <taxon>Bordetella</taxon>
    </lineage>
</organism>
<dbReference type="RefSeq" id="WP_066668471.1">
    <property type="nucleotide sequence ID" value="NZ_CP016171.1"/>
</dbReference>
<dbReference type="STRING" id="463025.BAU08_05720"/>
<accession>A0A193FUN7</accession>
<keyword evidence="1" id="KW-0472">Membrane</keyword>
<keyword evidence="1" id="KW-1133">Transmembrane helix</keyword>
<evidence type="ECO:0008006" key="4">
    <source>
        <dbReference type="Google" id="ProtNLM"/>
    </source>
</evidence>
<name>A0A193FUN7_9BORD</name>
<dbReference type="EMBL" id="CP016171">
    <property type="protein sequence ID" value="ANN70896.1"/>
    <property type="molecule type" value="Genomic_DNA"/>
</dbReference>
<reference evidence="2 3" key="1">
    <citation type="submission" date="2016-06" db="EMBL/GenBank/DDBJ databases">
        <title>Complete genome sequences of Bordetella bronchialis and Bordetella flabilis.</title>
        <authorList>
            <person name="LiPuma J.J."/>
            <person name="Spilker T."/>
        </authorList>
    </citation>
    <scope>NUCLEOTIDE SEQUENCE [LARGE SCALE GENOMIC DNA]</scope>
    <source>
        <strain evidence="2 3">AU17976</strain>
    </source>
</reference>
<evidence type="ECO:0000313" key="2">
    <source>
        <dbReference type="EMBL" id="ANN70896.1"/>
    </source>
</evidence>